<evidence type="ECO:0000313" key="2">
    <source>
        <dbReference type="Proteomes" id="UP001242368"/>
    </source>
</evidence>
<name>A0ABT8D571_9FLAO</name>
<gene>
    <name evidence="1" type="ORF">QW060_27725</name>
</gene>
<keyword evidence="2" id="KW-1185">Reference proteome</keyword>
<evidence type="ECO:0000313" key="1">
    <source>
        <dbReference type="EMBL" id="MDN3710575.1"/>
    </source>
</evidence>
<dbReference type="Proteomes" id="UP001242368">
    <property type="component" value="Unassembled WGS sequence"/>
</dbReference>
<dbReference type="RefSeq" id="WP_290365678.1">
    <property type="nucleotide sequence ID" value="NZ_JAUFQU010000096.1"/>
</dbReference>
<protein>
    <submittedName>
        <fullName evidence="1">Uncharacterized protein</fullName>
    </submittedName>
</protein>
<reference evidence="2" key="1">
    <citation type="journal article" date="2019" name="Int. J. Syst. Evol. Microbiol.">
        <title>The Global Catalogue of Microorganisms (GCM) 10K type strain sequencing project: providing services to taxonomists for standard genome sequencing and annotation.</title>
        <authorList>
            <consortium name="The Broad Institute Genomics Platform"/>
            <consortium name="The Broad Institute Genome Sequencing Center for Infectious Disease"/>
            <person name="Wu L."/>
            <person name="Ma J."/>
        </authorList>
    </citation>
    <scope>NUCLEOTIDE SEQUENCE [LARGE SCALE GENOMIC DNA]</scope>
    <source>
        <strain evidence="2">CECT 7184</strain>
    </source>
</reference>
<comment type="caution">
    <text evidence="1">The sequence shown here is derived from an EMBL/GenBank/DDBJ whole genome shotgun (WGS) entry which is preliminary data.</text>
</comment>
<dbReference type="EMBL" id="JAUFQU010000096">
    <property type="protein sequence ID" value="MDN3710575.1"/>
    <property type="molecule type" value="Genomic_DNA"/>
</dbReference>
<accession>A0ABT8D571</accession>
<organism evidence="1 2">
    <name type="scientific">Paenimyroides ceti</name>
    <dbReference type="NCBI Taxonomy" id="395087"/>
    <lineage>
        <taxon>Bacteria</taxon>
        <taxon>Pseudomonadati</taxon>
        <taxon>Bacteroidota</taxon>
        <taxon>Flavobacteriia</taxon>
        <taxon>Flavobacteriales</taxon>
        <taxon>Flavobacteriaceae</taxon>
        <taxon>Paenimyroides</taxon>
    </lineage>
</organism>
<sequence>MVHSMNWFPFGDGYSRKTLHRKSINIKSETPVAKLNTGVPSGRISACILSTILPHLHHCFLY</sequence>
<proteinExistence type="predicted"/>